<evidence type="ECO:0000256" key="5">
    <source>
        <dbReference type="ARBA" id="ARBA00023136"/>
    </source>
</evidence>
<feature type="transmembrane region" description="Helical" evidence="6">
    <location>
        <begin position="520"/>
        <end position="538"/>
    </location>
</feature>
<gene>
    <name evidence="7" type="primary">yin_2</name>
    <name evidence="7" type="ORF">TCON_2065</name>
</gene>
<feature type="transmembrane region" description="Helical" evidence="6">
    <location>
        <begin position="386"/>
        <end position="406"/>
    </location>
</feature>
<evidence type="ECO:0000313" key="8">
    <source>
        <dbReference type="Proteomes" id="UP001516464"/>
    </source>
</evidence>
<feature type="transmembrane region" description="Helical" evidence="6">
    <location>
        <begin position="49"/>
        <end position="70"/>
    </location>
</feature>
<protein>
    <submittedName>
        <fullName evidence="7">Peptide transporter family 1</fullName>
    </submittedName>
</protein>
<keyword evidence="5 6" id="KW-0472">Membrane</keyword>
<keyword evidence="3 6" id="KW-0812">Transmembrane</keyword>
<evidence type="ECO:0000256" key="4">
    <source>
        <dbReference type="ARBA" id="ARBA00022989"/>
    </source>
</evidence>
<evidence type="ECO:0000256" key="1">
    <source>
        <dbReference type="ARBA" id="ARBA00004141"/>
    </source>
</evidence>
<accession>A0ABQ7HX34</accession>
<keyword evidence="4 6" id="KW-1133">Transmembrane helix</keyword>
<dbReference type="InterPro" id="IPR000109">
    <property type="entry name" value="POT_fam"/>
</dbReference>
<feature type="transmembrane region" description="Helical" evidence="6">
    <location>
        <begin position="449"/>
        <end position="471"/>
    </location>
</feature>
<feature type="transmembrane region" description="Helical" evidence="6">
    <location>
        <begin position="82"/>
        <end position="112"/>
    </location>
</feature>
<name>A0ABQ7HX34_9MICR</name>
<reference evidence="7 8" key="1">
    <citation type="submission" date="2019-01" db="EMBL/GenBank/DDBJ databases">
        <title>Genomes sequencing and comparative genomics of infectious freshwater microsporidia, Cucumispora dikerogammari and Thelohania contejeani.</title>
        <authorList>
            <person name="Cormier A."/>
            <person name="Giraud I."/>
            <person name="Wattier R."/>
            <person name="Teixeira M."/>
            <person name="Grandjean F."/>
            <person name="Rigaud T."/>
            <person name="Cordaux R."/>
        </authorList>
    </citation>
    <scope>NUCLEOTIDE SEQUENCE [LARGE SCALE GENOMIC DNA]</scope>
    <source>
        <strain evidence="7">T1</strain>
        <tissue evidence="7">Spores</tissue>
    </source>
</reference>
<dbReference type="PANTHER" id="PTHR11654">
    <property type="entry name" value="OLIGOPEPTIDE TRANSPORTER-RELATED"/>
    <property type="match status" value="1"/>
</dbReference>
<dbReference type="Proteomes" id="UP001516464">
    <property type="component" value="Unassembled WGS sequence"/>
</dbReference>
<keyword evidence="8" id="KW-1185">Reference proteome</keyword>
<dbReference type="Gene3D" id="1.20.1250.20">
    <property type="entry name" value="MFS general substrate transporter like domains"/>
    <property type="match status" value="2"/>
</dbReference>
<sequence length="551" mass="63313">MKFKKYAMALIIGNEFCERFCYYGIRSSLFMFLRQSFKLKNSEATALVHIFNFLCFTFTFFGAICSDMILGRYQTIVYLSMVYYVGMMMLVFCALFHSSLFLLLTSLVFIALGTGGIKPNVSTFGGDQFRPDQIKEVERFFSIFYFAINTGSMLSLIITPILSNYKCMGMKNCYPLAFGVPMIVLIASIMLFIAGSNYYIKVKPTRDFYYNLWKFVISKSGKLIKKDKPNLENILFNSRIENDEYENDSVTELIHNEINGEETEDNCNNSEFIETAPTMLNRIGISEFSFNIPAVEDTSSVMPFENKAMLEKFAWESLVIPNKEVEFKKKFDQAFKVIKTFAPASIFWMLYDQQASVWIDQATRMNSDFYIHSYKLRLIPSQMQSVNAVLVLILIPIFSFLIYPLLGSKFNPLMKMSVGMFIASTGFILSAVLEFYLNYNENVSMLWQIPQYLLLTIGEVMLSITGLEFAYSESPEEMKGFVLAGWLMMVAIGNFFVIFFTLIDLGAIIGKITKTSYIQVYNTIIYAIIGIIASYLIYNSSKKYKRKNMIH</sequence>
<evidence type="ECO:0000256" key="2">
    <source>
        <dbReference type="ARBA" id="ARBA00005982"/>
    </source>
</evidence>
<organism evidence="7 8">
    <name type="scientific">Astathelohania contejeani</name>
    <dbReference type="NCBI Taxonomy" id="164912"/>
    <lineage>
        <taxon>Eukaryota</taxon>
        <taxon>Fungi</taxon>
        <taxon>Fungi incertae sedis</taxon>
        <taxon>Microsporidia</taxon>
        <taxon>Astathelohaniidae</taxon>
        <taxon>Astathelohania</taxon>
    </lineage>
</organism>
<evidence type="ECO:0000256" key="3">
    <source>
        <dbReference type="ARBA" id="ARBA00022692"/>
    </source>
</evidence>
<evidence type="ECO:0000256" key="6">
    <source>
        <dbReference type="SAM" id="Phobius"/>
    </source>
</evidence>
<proteinExistence type="inferred from homology"/>
<comment type="subcellular location">
    <subcellularLocation>
        <location evidence="1">Membrane</location>
        <topology evidence="1">Multi-pass membrane protein</topology>
    </subcellularLocation>
</comment>
<dbReference type="EMBL" id="SBIQ01000195">
    <property type="protein sequence ID" value="KAF7682719.1"/>
    <property type="molecule type" value="Genomic_DNA"/>
</dbReference>
<feature type="transmembrane region" description="Helical" evidence="6">
    <location>
        <begin position="174"/>
        <end position="200"/>
    </location>
</feature>
<evidence type="ECO:0000313" key="7">
    <source>
        <dbReference type="EMBL" id="KAF7682719.1"/>
    </source>
</evidence>
<comment type="similarity">
    <text evidence="2">Belongs to the major facilitator superfamily. Proton-dependent oligopeptide transporter (POT/PTR) (TC 2.A.17) family.</text>
</comment>
<dbReference type="InterPro" id="IPR036259">
    <property type="entry name" value="MFS_trans_sf"/>
</dbReference>
<feature type="transmembrane region" description="Helical" evidence="6">
    <location>
        <begin position="418"/>
        <end position="437"/>
    </location>
</feature>
<dbReference type="Pfam" id="PF00854">
    <property type="entry name" value="PTR2"/>
    <property type="match status" value="1"/>
</dbReference>
<feature type="transmembrane region" description="Helical" evidence="6">
    <location>
        <begin position="140"/>
        <end position="162"/>
    </location>
</feature>
<dbReference type="SUPFAM" id="SSF103473">
    <property type="entry name" value="MFS general substrate transporter"/>
    <property type="match status" value="1"/>
</dbReference>
<feature type="transmembrane region" description="Helical" evidence="6">
    <location>
        <begin position="483"/>
        <end position="508"/>
    </location>
</feature>
<comment type="caution">
    <text evidence="7">The sequence shown here is derived from an EMBL/GenBank/DDBJ whole genome shotgun (WGS) entry which is preliminary data.</text>
</comment>